<evidence type="ECO:0000313" key="3">
    <source>
        <dbReference type="Proteomes" id="UP001160519"/>
    </source>
</evidence>
<evidence type="ECO:0000256" key="1">
    <source>
        <dbReference type="SAM" id="Phobius"/>
    </source>
</evidence>
<dbReference type="Pfam" id="PF07963">
    <property type="entry name" value="N_methyl"/>
    <property type="match status" value="1"/>
</dbReference>
<dbReference type="NCBIfam" id="TIGR02532">
    <property type="entry name" value="IV_pilin_GFxxxE"/>
    <property type="match status" value="1"/>
</dbReference>
<proteinExistence type="predicted"/>
<gene>
    <name evidence="2" type="ORF">PSU93_00585</name>
</gene>
<keyword evidence="3" id="KW-1185">Reference proteome</keyword>
<protein>
    <submittedName>
        <fullName evidence="2">Prepilin-type N-terminal cleavage/methylation domain-containing protein</fullName>
    </submittedName>
</protein>
<evidence type="ECO:0000313" key="2">
    <source>
        <dbReference type="EMBL" id="MDI1229632.1"/>
    </source>
</evidence>
<comment type="caution">
    <text evidence="2">The sequence shown here is derived from an EMBL/GenBank/DDBJ whole genome shotgun (WGS) entry which is preliminary data.</text>
</comment>
<feature type="transmembrane region" description="Helical" evidence="1">
    <location>
        <begin position="12"/>
        <end position="34"/>
    </location>
</feature>
<keyword evidence="1" id="KW-1133">Transmembrane helix</keyword>
<dbReference type="Proteomes" id="UP001160519">
    <property type="component" value="Unassembled WGS sequence"/>
</dbReference>
<dbReference type="EMBL" id="JAQSDF010000001">
    <property type="protein sequence ID" value="MDI1229632.1"/>
    <property type="molecule type" value="Genomic_DNA"/>
</dbReference>
<dbReference type="AlphaFoldDB" id="A0AA43Q321"/>
<keyword evidence="1" id="KW-0472">Membrane</keyword>
<accession>A0AA43Q321</accession>
<dbReference type="InterPro" id="IPR045584">
    <property type="entry name" value="Pilin-like"/>
</dbReference>
<reference evidence="2" key="1">
    <citation type="submission" date="2023-01" db="EMBL/GenBank/DDBJ databases">
        <title>Biogeochemical cycle of methane in antarctic sediments.</title>
        <authorList>
            <person name="Roldan D.M."/>
            <person name="Menes R.J."/>
        </authorList>
    </citation>
    <scope>NUCLEOTIDE SEQUENCE [LARGE SCALE GENOMIC DNA]</scope>
    <source>
        <strain evidence="2">K-2018 MAG008</strain>
    </source>
</reference>
<keyword evidence="1" id="KW-0812">Transmembrane</keyword>
<name>A0AA43Q321_9GAMM</name>
<dbReference type="SUPFAM" id="SSF54523">
    <property type="entry name" value="Pili subunits"/>
    <property type="match status" value="1"/>
</dbReference>
<dbReference type="PROSITE" id="PS00409">
    <property type="entry name" value="PROKAR_NTER_METHYL"/>
    <property type="match status" value="1"/>
</dbReference>
<sequence length="269" mass="28864">MNQLINKKSQTGFTLVEMSVVLVVIGLILGAVSIGKDVQRNAEYTKLKQKFIDQWATAYNEHYARAGVVLGDSQTAPRFMVNGAAYTAGGTKPISGQNMKDETAPVAICEGAALMPVSTPPRPAPLLELHTRMDRLGIRMPPGRAEGSEDRYLYLDSNGNPQEVQVCFQWNKPTTPSGSGNVMVIGGLTPELARELDQMIDGKPDAQEGVFRQETILNGTSGVPGVEWGANNTEIYGGTVSTGGVGTTVGPNLDENQVITVVAHYKMNQ</sequence>
<organism evidence="2 3">
    <name type="scientific">Candidatus Methylobacter titanis</name>
    <dbReference type="NCBI Taxonomy" id="3053457"/>
    <lineage>
        <taxon>Bacteria</taxon>
        <taxon>Pseudomonadati</taxon>
        <taxon>Pseudomonadota</taxon>
        <taxon>Gammaproteobacteria</taxon>
        <taxon>Methylococcales</taxon>
        <taxon>Methylococcaceae</taxon>
        <taxon>Methylobacter</taxon>
    </lineage>
</organism>
<dbReference type="InterPro" id="IPR012902">
    <property type="entry name" value="N_methyl_site"/>
</dbReference>